<dbReference type="NCBIfam" id="NF009070">
    <property type="entry name" value="PRK12405.1"/>
    <property type="match status" value="1"/>
</dbReference>
<keyword evidence="6 8" id="KW-1133">Transmembrane helix</keyword>
<dbReference type="EC" id="7.-.-.-" evidence="8"/>
<organism evidence="9 10">
    <name type="scientific">Gehongia tenuis</name>
    <dbReference type="NCBI Taxonomy" id="2763655"/>
    <lineage>
        <taxon>Bacteria</taxon>
        <taxon>Bacillati</taxon>
        <taxon>Bacillota</taxon>
        <taxon>Clostridia</taxon>
        <taxon>Christensenellales</taxon>
        <taxon>Christensenellaceae</taxon>
        <taxon>Gehongia</taxon>
    </lineage>
</organism>
<dbReference type="InterPro" id="IPR003667">
    <property type="entry name" value="NqrDE/RnfAE"/>
</dbReference>
<dbReference type="GO" id="GO:0012505">
    <property type="term" value="C:endomembrane system"/>
    <property type="evidence" value="ECO:0007669"/>
    <property type="project" value="UniProtKB-SubCell"/>
</dbReference>
<feature type="transmembrane region" description="Helical" evidence="8">
    <location>
        <begin position="97"/>
        <end position="115"/>
    </location>
</feature>
<dbReference type="RefSeq" id="WP_249316180.1">
    <property type="nucleotide sequence ID" value="NZ_JACRSR010000002.1"/>
</dbReference>
<feature type="transmembrane region" description="Helical" evidence="8">
    <location>
        <begin position="40"/>
        <end position="59"/>
    </location>
</feature>
<dbReference type="GO" id="GO:0005886">
    <property type="term" value="C:plasma membrane"/>
    <property type="evidence" value="ECO:0007669"/>
    <property type="project" value="UniProtKB-SubCell"/>
</dbReference>
<comment type="caution">
    <text evidence="9">The sequence shown here is derived from an EMBL/GenBank/DDBJ whole genome shotgun (WGS) entry which is preliminary data.</text>
</comment>
<dbReference type="PIRSF" id="PIRSF006102">
    <property type="entry name" value="NQR_DE"/>
    <property type="match status" value="1"/>
</dbReference>
<proteinExistence type="inferred from homology"/>
<evidence type="ECO:0000256" key="6">
    <source>
        <dbReference type="ARBA" id="ARBA00022989"/>
    </source>
</evidence>
<keyword evidence="5 8" id="KW-0249">Electron transport</keyword>
<keyword evidence="2 8" id="KW-0813">Transport</keyword>
<dbReference type="PANTHER" id="PTHR30586">
    <property type="entry name" value="ELECTRON TRANSPORT COMPLEX PROTEIN RNFE"/>
    <property type="match status" value="1"/>
</dbReference>
<accession>A0A926HL09</accession>
<comment type="subunit">
    <text evidence="8">The complex is composed of six subunits: RnfA, RnfB, RnfC, RnfD, RnfE and RnfG.</text>
</comment>
<feature type="transmembrane region" description="Helical" evidence="8">
    <location>
        <begin position="71"/>
        <end position="91"/>
    </location>
</feature>
<dbReference type="PANTHER" id="PTHR30586:SF0">
    <property type="entry name" value="ION-TRANSLOCATING OXIDOREDUCTASE COMPLEX SUBUNIT E"/>
    <property type="match status" value="1"/>
</dbReference>
<keyword evidence="4 8" id="KW-1278">Translocase</keyword>
<dbReference type="EMBL" id="JACRSR010000002">
    <property type="protein sequence ID" value="MBC8531557.1"/>
    <property type="molecule type" value="Genomic_DNA"/>
</dbReference>
<dbReference type="Pfam" id="PF02508">
    <property type="entry name" value="Rnf-Nqr"/>
    <property type="match status" value="1"/>
</dbReference>
<evidence type="ECO:0000256" key="3">
    <source>
        <dbReference type="ARBA" id="ARBA00022692"/>
    </source>
</evidence>
<evidence type="ECO:0000256" key="7">
    <source>
        <dbReference type="ARBA" id="ARBA00023136"/>
    </source>
</evidence>
<keyword evidence="3 8" id="KW-0812">Transmembrane</keyword>
<dbReference type="NCBIfam" id="TIGR01948">
    <property type="entry name" value="rnfE"/>
    <property type="match status" value="1"/>
</dbReference>
<evidence type="ECO:0000313" key="10">
    <source>
        <dbReference type="Proteomes" id="UP000623172"/>
    </source>
</evidence>
<evidence type="ECO:0000256" key="4">
    <source>
        <dbReference type="ARBA" id="ARBA00022967"/>
    </source>
</evidence>
<dbReference type="AlphaFoldDB" id="A0A926HL09"/>
<protein>
    <recommendedName>
        <fullName evidence="8">Ion-translocating oxidoreductase complex subunit E</fullName>
        <ecNumber evidence="8">7.-.-.-</ecNumber>
    </recommendedName>
    <alternativeName>
        <fullName evidence="8">Rnf electron transport complex subunit E</fullName>
    </alternativeName>
</protein>
<keyword evidence="7 8" id="KW-0472">Membrane</keyword>
<evidence type="ECO:0000256" key="1">
    <source>
        <dbReference type="ARBA" id="ARBA00004127"/>
    </source>
</evidence>
<keyword evidence="8" id="KW-1003">Cell membrane</keyword>
<comment type="similarity">
    <text evidence="8">Belongs to the NqrDE/RnfAE family.</text>
</comment>
<comment type="subcellular location">
    <subcellularLocation>
        <location evidence="8">Cell membrane</location>
        <topology evidence="8">Multi-pass membrane protein</topology>
    </subcellularLocation>
    <subcellularLocation>
        <location evidence="1">Endomembrane system</location>
        <topology evidence="1">Multi-pass membrane protein</topology>
    </subcellularLocation>
</comment>
<gene>
    <name evidence="8" type="primary">rnfE</name>
    <name evidence="9" type="ORF">H8696_06805</name>
</gene>
<evidence type="ECO:0000313" key="9">
    <source>
        <dbReference type="EMBL" id="MBC8531557.1"/>
    </source>
</evidence>
<feature type="transmembrane region" description="Helical" evidence="8">
    <location>
        <begin position="168"/>
        <end position="190"/>
    </location>
</feature>
<dbReference type="GO" id="GO:0022900">
    <property type="term" value="P:electron transport chain"/>
    <property type="evidence" value="ECO:0007669"/>
    <property type="project" value="UniProtKB-UniRule"/>
</dbReference>
<dbReference type="InterPro" id="IPR010968">
    <property type="entry name" value="RnfE"/>
</dbReference>
<reference evidence="9" key="1">
    <citation type="submission" date="2020-08" db="EMBL/GenBank/DDBJ databases">
        <title>Genome public.</title>
        <authorList>
            <person name="Liu C."/>
            <person name="Sun Q."/>
        </authorList>
    </citation>
    <scope>NUCLEOTIDE SEQUENCE</scope>
    <source>
        <strain evidence="9">NSJ-53</strain>
    </source>
</reference>
<evidence type="ECO:0000256" key="8">
    <source>
        <dbReference type="HAMAP-Rule" id="MF_00478"/>
    </source>
</evidence>
<name>A0A926HL09_9FIRM</name>
<feature type="transmembrane region" description="Helical" evidence="8">
    <location>
        <begin position="127"/>
        <end position="148"/>
    </location>
</feature>
<dbReference type="HAMAP" id="MF_00478">
    <property type="entry name" value="RsxE_RnfE"/>
    <property type="match status" value="1"/>
</dbReference>
<keyword evidence="10" id="KW-1185">Reference proteome</keyword>
<evidence type="ECO:0000256" key="5">
    <source>
        <dbReference type="ARBA" id="ARBA00022982"/>
    </source>
</evidence>
<evidence type="ECO:0000256" key="2">
    <source>
        <dbReference type="ARBA" id="ARBA00022448"/>
    </source>
</evidence>
<sequence length="198" mass="20931">MKRLKNVFMNGFLKENPTFVLVLGMCPTLAVTTSAINGLAMGLAATFVLMCSNLVVSLLKNFIPAKVRIPCFVVVIAAFVTVVQMVMQAFVPSLYQALGIFIPLIVVNCIILGRAEAFASKNNPLDSLIDGLGSGLGFTAALIAIGIIREFLGNGTFFGMTVLGEGFSPVLMMIMAPGGFITLGLLMGLYNKLTGKAS</sequence>
<comment type="function">
    <text evidence="8">Part of a membrane-bound complex that couples electron transfer with translocation of ions across the membrane.</text>
</comment>
<dbReference type="Proteomes" id="UP000623172">
    <property type="component" value="Unassembled WGS sequence"/>
</dbReference>